<gene>
    <name evidence="1" type="ORF">E1292_28555</name>
</gene>
<organism evidence="1 2">
    <name type="scientific">Nonomuraea deserti</name>
    <dbReference type="NCBI Taxonomy" id="1848322"/>
    <lineage>
        <taxon>Bacteria</taxon>
        <taxon>Bacillati</taxon>
        <taxon>Actinomycetota</taxon>
        <taxon>Actinomycetes</taxon>
        <taxon>Streptosporangiales</taxon>
        <taxon>Streptosporangiaceae</taxon>
        <taxon>Nonomuraea</taxon>
    </lineage>
</organism>
<evidence type="ECO:0000313" key="1">
    <source>
        <dbReference type="EMBL" id="TDD00512.1"/>
    </source>
</evidence>
<dbReference type="EMBL" id="SMKO01000092">
    <property type="protein sequence ID" value="TDD00512.1"/>
    <property type="molecule type" value="Genomic_DNA"/>
</dbReference>
<dbReference type="RefSeq" id="WP_132598408.1">
    <property type="nucleotide sequence ID" value="NZ_SMKO01000092.1"/>
</dbReference>
<sequence>MTLIDTELGHRPGPAGMPIRAVLVCLLVSIHHSGKATLAEAWRLAAFCLSATRREHLGLDADRPPADDPHACLADSRRFYRAFDRLTSLLDPARHDRRTRLPQHEADLLATAWQDDDPDHTRKRNLLQHLVTALVLTLVRWGKGRGYLAGFRGDVGIDTTAVPVFARPPRARRSTGELIASTEITAGWHHSAGSDPPEYGYSATLTVAARTRPASGSFPQLALGLVLDIPHKRIGANAITTLKPLAALGLPTGFAVVDRAYTDQQPGHFAQPARQLGYQLALDYKVDQRGVQGSAHGALLIDGSLACPLMPDRLAQATTGPDDAAIRTPSDELAALITAREPYLLRLKQSTNAGGAIRFQCPAAGTSPSLTCPRFDRLHQRGPLRPAAVDLTDARQRAAHLAAKPRVLPPQPT</sequence>
<evidence type="ECO:0000313" key="2">
    <source>
        <dbReference type="Proteomes" id="UP000295258"/>
    </source>
</evidence>
<comment type="caution">
    <text evidence="1">The sequence shown here is derived from an EMBL/GenBank/DDBJ whole genome shotgun (WGS) entry which is preliminary data.</text>
</comment>
<dbReference type="Proteomes" id="UP000295258">
    <property type="component" value="Unassembled WGS sequence"/>
</dbReference>
<proteinExistence type="predicted"/>
<keyword evidence="2" id="KW-1185">Reference proteome</keyword>
<accession>A0A4R4V6M9</accession>
<name>A0A4R4V6M9_9ACTN</name>
<protein>
    <submittedName>
        <fullName evidence="1">Uncharacterized protein</fullName>
    </submittedName>
</protein>
<dbReference type="AlphaFoldDB" id="A0A4R4V6M9"/>
<reference evidence="1 2" key="1">
    <citation type="submission" date="2019-03" db="EMBL/GenBank/DDBJ databases">
        <title>Draft genome sequences of novel Actinobacteria.</title>
        <authorList>
            <person name="Sahin N."/>
            <person name="Ay H."/>
            <person name="Saygin H."/>
        </authorList>
    </citation>
    <scope>NUCLEOTIDE SEQUENCE [LARGE SCALE GENOMIC DNA]</scope>
    <source>
        <strain evidence="1 2">KC310</strain>
    </source>
</reference>